<reference evidence="2 3" key="1">
    <citation type="submission" date="2014-04" db="EMBL/GenBank/DDBJ databases">
        <authorList>
            <person name="Hornung B.V."/>
        </authorList>
    </citation>
    <scope>NUCLEOTIDE SEQUENCE [LARGE SCALE GENOMIC DNA]</scope>
    <source>
        <strain evidence="2 3">CRIB</strain>
    </source>
</reference>
<dbReference type="RefSeq" id="WP_180702745.1">
    <property type="nucleotide sequence ID" value="NZ_CAONDH010000036.1"/>
</dbReference>
<dbReference type="Pfam" id="PF01381">
    <property type="entry name" value="HTH_3"/>
    <property type="match status" value="1"/>
</dbReference>
<proteinExistence type="predicted"/>
<evidence type="ECO:0000313" key="2">
    <source>
        <dbReference type="EMBL" id="CED92993.1"/>
    </source>
</evidence>
<dbReference type="InterPro" id="IPR001387">
    <property type="entry name" value="Cro/C1-type_HTH"/>
</dbReference>
<dbReference type="PROSITE" id="PS50943">
    <property type="entry name" value="HTH_CROC1"/>
    <property type="match status" value="1"/>
</dbReference>
<evidence type="ECO:0000313" key="3">
    <source>
        <dbReference type="Proteomes" id="UP000245622"/>
    </source>
</evidence>
<evidence type="ECO:0000259" key="1">
    <source>
        <dbReference type="PROSITE" id="PS50943"/>
    </source>
</evidence>
<sequence length="66" mass="7343">MNYKLNTELIKSKMLQKGYSITKLASISQISKSTAARAVKGQGTPRPKTIYKISKSLDIDIKEITL</sequence>
<dbReference type="GeneID" id="82204413"/>
<dbReference type="Gene3D" id="1.10.260.40">
    <property type="entry name" value="lambda repressor-like DNA-binding domains"/>
    <property type="match status" value="1"/>
</dbReference>
<keyword evidence="3" id="KW-1185">Reference proteome</keyword>
<dbReference type="AlphaFoldDB" id="A0A1V1HYL2"/>
<dbReference type="InterPro" id="IPR010982">
    <property type="entry name" value="Lambda_DNA-bd_dom_sf"/>
</dbReference>
<dbReference type="SMART" id="SM00530">
    <property type="entry name" value="HTH_XRE"/>
    <property type="match status" value="1"/>
</dbReference>
<dbReference type="SUPFAM" id="SSF47413">
    <property type="entry name" value="lambda repressor-like DNA-binding domains"/>
    <property type="match status" value="1"/>
</dbReference>
<feature type="domain" description="HTH cro/C1-type" evidence="1">
    <location>
        <begin position="10"/>
        <end position="64"/>
    </location>
</feature>
<gene>
    <name evidence="2" type="ORF">CRIB_236</name>
</gene>
<dbReference type="EMBL" id="LN555523">
    <property type="protein sequence ID" value="CED92993.1"/>
    <property type="molecule type" value="Genomic_DNA"/>
</dbReference>
<dbReference type="Proteomes" id="UP000245622">
    <property type="component" value="Chromosome 1"/>
</dbReference>
<organism evidence="2 3">
    <name type="scientific">Romboutsia ilealis</name>
    <dbReference type="NCBI Taxonomy" id="1115758"/>
    <lineage>
        <taxon>Bacteria</taxon>
        <taxon>Bacillati</taxon>
        <taxon>Bacillota</taxon>
        <taxon>Clostridia</taxon>
        <taxon>Peptostreptococcales</taxon>
        <taxon>Peptostreptococcaceae</taxon>
        <taxon>Romboutsia</taxon>
    </lineage>
</organism>
<dbReference type="GO" id="GO:0003677">
    <property type="term" value="F:DNA binding"/>
    <property type="evidence" value="ECO:0007669"/>
    <property type="project" value="InterPro"/>
</dbReference>
<name>A0A1V1HYL2_9FIRM</name>
<accession>A0A1V1HYL2</accession>
<dbReference type="CDD" id="cd00093">
    <property type="entry name" value="HTH_XRE"/>
    <property type="match status" value="1"/>
</dbReference>
<protein>
    <submittedName>
        <fullName evidence="2">Helix-turn-helix</fullName>
    </submittedName>
</protein>
<dbReference type="KEGG" id="ril:CRIB_236"/>